<dbReference type="EMBL" id="JAMZFV010000012">
    <property type="protein sequence ID" value="MCP1110344.1"/>
    <property type="molecule type" value="Genomic_DNA"/>
</dbReference>
<sequence>MEVSKRDWKLFRQRIAGWQEGYMEKLNEEYIRILQGEGKSSDKFWELEKRVKKDKKHPGVLIELNKHNMVFDVVALIRDKAISVDDLEGFSEDFTDMVQFFLER</sequence>
<protein>
    <submittedName>
        <fullName evidence="1">Multidrug transporter</fullName>
    </submittedName>
</protein>
<comment type="caution">
    <text evidence="1">The sequence shown here is derived from an EMBL/GenBank/DDBJ whole genome shotgun (WGS) entry which is preliminary data.</text>
</comment>
<accession>A0ABT1EIQ0</accession>
<proteinExistence type="predicted"/>
<keyword evidence="2" id="KW-1185">Reference proteome</keyword>
<name>A0ABT1EIQ0_9FIRM</name>
<evidence type="ECO:0000313" key="1">
    <source>
        <dbReference type="EMBL" id="MCP1110344.1"/>
    </source>
</evidence>
<organism evidence="1 2">
    <name type="scientific">Ohessyouella blattaphilus</name>
    <dbReference type="NCBI Taxonomy" id="2949333"/>
    <lineage>
        <taxon>Bacteria</taxon>
        <taxon>Bacillati</taxon>
        <taxon>Bacillota</taxon>
        <taxon>Clostridia</taxon>
        <taxon>Lachnospirales</taxon>
        <taxon>Lachnospiraceae</taxon>
        <taxon>Ohessyouella</taxon>
    </lineage>
</organism>
<dbReference type="Proteomes" id="UP001523565">
    <property type="component" value="Unassembled WGS sequence"/>
</dbReference>
<evidence type="ECO:0000313" key="2">
    <source>
        <dbReference type="Proteomes" id="UP001523565"/>
    </source>
</evidence>
<reference evidence="1 2" key="1">
    <citation type="journal article" date="2022" name="Genome Biol. Evol.">
        <title>Host diet, physiology and behaviors set the stage for Lachnospiraceae cladogenesis.</title>
        <authorList>
            <person name="Vera-Ponce De Leon A."/>
            <person name="Schneider M."/>
            <person name="Jahnes B.C."/>
            <person name="Sadowski V."/>
            <person name="Camuy-Velez L.A."/>
            <person name="Duan J."/>
            <person name="Sabree Z.L."/>
        </authorList>
    </citation>
    <scope>NUCLEOTIDE SEQUENCE [LARGE SCALE GENOMIC DNA]</scope>
    <source>
        <strain evidence="1 2">PAL227</strain>
    </source>
</reference>
<dbReference type="RefSeq" id="WP_262069225.1">
    <property type="nucleotide sequence ID" value="NZ_JAMXOC010000012.1"/>
</dbReference>
<gene>
    <name evidence="1" type="ORF">NK118_08775</name>
</gene>